<dbReference type="Pfam" id="PF07227">
    <property type="entry name" value="PHD_Oberon"/>
    <property type="match status" value="1"/>
</dbReference>
<dbReference type="InterPro" id="IPR032535">
    <property type="entry name" value="Oberon_CC"/>
</dbReference>
<feature type="region of interest" description="Disordered" evidence="8">
    <location>
        <begin position="175"/>
        <end position="199"/>
    </location>
</feature>
<dbReference type="GO" id="GO:0008270">
    <property type="term" value="F:zinc ion binding"/>
    <property type="evidence" value="ECO:0007669"/>
    <property type="project" value="UniProtKB-KW"/>
</dbReference>
<dbReference type="EMBL" id="BSYO01000015">
    <property type="protein sequence ID" value="GMH15133.1"/>
    <property type="molecule type" value="Genomic_DNA"/>
</dbReference>
<evidence type="ECO:0000256" key="5">
    <source>
        <dbReference type="ARBA" id="ARBA00023054"/>
    </source>
</evidence>
<dbReference type="CDD" id="cd15612">
    <property type="entry name" value="PHD_OBE1_like"/>
    <property type="match status" value="1"/>
</dbReference>
<proteinExistence type="predicted"/>
<feature type="domain" description="Oberon coiled-coil region" evidence="10">
    <location>
        <begin position="702"/>
        <end position="806"/>
    </location>
</feature>
<keyword evidence="5 7" id="KW-0175">Coiled coil</keyword>
<keyword evidence="2" id="KW-0479">Metal-binding</keyword>
<keyword evidence="3" id="KW-0863">Zinc-finger</keyword>
<dbReference type="GO" id="GO:0010071">
    <property type="term" value="P:root meristem specification"/>
    <property type="evidence" value="ECO:0007669"/>
    <property type="project" value="TreeGrafter"/>
</dbReference>
<feature type="compositionally biased region" description="Polar residues" evidence="8">
    <location>
        <begin position="189"/>
        <end position="199"/>
    </location>
</feature>
<keyword evidence="4" id="KW-0862">Zinc</keyword>
<feature type="domain" description="Oberon-like PHD finger" evidence="9">
    <location>
        <begin position="460"/>
        <end position="584"/>
    </location>
</feature>
<evidence type="ECO:0000259" key="9">
    <source>
        <dbReference type="Pfam" id="PF07227"/>
    </source>
</evidence>
<organism evidence="11 12">
    <name type="scientific">Nepenthes gracilis</name>
    <name type="common">Slender pitcher plant</name>
    <dbReference type="NCBI Taxonomy" id="150966"/>
    <lineage>
        <taxon>Eukaryota</taxon>
        <taxon>Viridiplantae</taxon>
        <taxon>Streptophyta</taxon>
        <taxon>Embryophyta</taxon>
        <taxon>Tracheophyta</taxon>
        <taxon>Spermatophyta</taxon>
        <taxon>Magnoliopsida</taxon>
        <taxon>eudicotyledons</taxon>
        <taxon>Gunneridae</taxon>
        <taxon>Pentapetalae</taxon>
        <taxon>Caryophyllales</taxon>
        <taxon>Nepenthaceae</taxon>
        <taxon>Nepenthes</taxon>
    </lineage>
</organism>
<evidence type="ECO:0000256" key="4">
    <source>
        <dbReference type="ARBA" id="ARBA00022833"/>
    </source>
</evidence>
<evidence type="ECO:0000256" key="6">
    <source>
        <dbReference type="ARBA" id="ARBA00023242"/>
    </source>
</evidence>
<evidence type="ECO:0000313" key="11">
    <source>
        <dbReference type="EMBL" id="GMH15133.1"/>
    </source>
</evidence>
<sequence length="817" mass="90962">MLSERDLSSSLSHGVETSGTRPPQPDSAHNIDGSDDKIGFSETGLDFLRESEKGFVGLPSKPSMAENSSSQELTFKYLCEKSKLGFPEKDFRAKGSPNSKGKEVILENLCQEEMWVERDFLHLNDNKGGSSKREFEAEFERGRDGRGKKPKLEELKLSLALPGVSLSLTASNAVQNGDQQPLVKPKPSRSVQSLVPSNNNTHTTCSNDYTAASLSYSYFSHNPSCSLTQNSTGNYDYSGGAHEKEADHIWNCGEGTNGSVHSRFRPLGGGVALSNHGAGVGYALMNGGWPLNKDSCNGIYRAASSDNTSFFPSELPARARVETLPADLRGIALDHVSGLDNLECSGAQRHSSPEKILLEIICASVAVMAQTLKELPNETIEMTKKYLRSHILSPESKNELVGLQNQLKRRSDLTRETLSKSHRAQLEILVAVKFGLEEFVTGKLCVPTGELVEIFLLLRCRNVNCRYMLPVDDCDCKICSTKKGFCSQCMCPICWNFDCANNTCSWVGCDVCSHWCHASCGIEKKLIRPGPSLKGTLGTPEMQFHCVGCGHASEMFGFVKDVFKYCAKNWDRHTLMKELDCVRKIFEGSEDVKGKELHIKSEEIITRLERAAISPSDACNFIIQFFNYGEGKSDLPAPAVAPKEPTADEPILIKEIVPPPVANSLLQQNRTLNMCSSGVLRNLLSHGQRQGSHRSSPCNDSSLRALSKNDDFEGLEGVVRMKEAESRMFQKRADEARKEAEGYRRLVQARTEKLEEEYTEKLSKFCLHETEERRRKKLEELKVLESSHCDYYNMKVRMEAEITGLLERMEATKQQWI</sequence>
<evidence type="ECO:0000256" key="7">
    <source>
        <dbReference type="SAM" id="Coils"/>
    </source>
</evidence>
<comment type="caution">
    <text evidence="11">The sequence shown here is derived from an EMBL/GenBank/DDBJ whole genome shotgun (WGS) entry which is preliminary data.</text>
</comment>
<comment type="subcellular location">
    <subcellularLocation>
        <location evidence="1">Nucleus</location>
    </subcellularLocation>
</comment>
<dbReference type="InterPro" id="IPR004082">
    <property type="entry name" value="OBERON"/>
</dbReference>
<keyword evidence="6" id="KW-0539">Nucleus</keyword>
<evidence type="ECO:0000256" key="3">
    <source>
        <dbReference type="ARBA" id="ARBA00022771"/>
    </source>
</evidence>
<dbReference type="GO" id="GO:0010492">
    <property type="term" value="P:maintenance of shoot apical meristem identity"/>
    <property type="evidence" value="ECO:0007669"/>
    <property type="project" value="TreeGrafter"/>
</dbReference>
<dbReference type="GO" id="GO:0005634">
    <property type="term" value="C:nucleus"/>
    <property type="evidence" value="ECO:0007669"/>
    <property type="project" value="UniProtKB-SubCell"/>
</dbReference>
<dbReference type="PANTHER" id="PTHR21736">
    <property type="entry name" value="VERNALIZATION-INSENSITIVE PROTEIN 3"/>
    <property type="match status" value="1"/>
</dbReference>
<dbReference type="GO" id="GO:0010468">
    <property type="term" value="P:regulation of gene expression"/>
    <property type="evidence" value="ECO:0007669"/>
    <property type="project" value="TreeGrafter"/>
</dbReference>
<name>A0AAD3XS27_NEPGR</name>
<dbReference type="PRINTS" id="PR01544">
    <property type="entry name" value="ARATH130DUF"/>
</dbReference>
<feature type="coiled-coil region" evidence="7">
    <location>
        <begin position="767"/>
        <end position="815"/>
    </location>
</feature>
<evidence type="ECO:0000313" key="12">
    <source>
        <dbReference type="Proteomes" id="UP001279734"/>
    </source>
</evidence>
<feature type="compositionally biased region" description="Polar residues" evidence="8">
    <location>
        <begin position="8"/>
        <end position="21"/>
    </location>
</feature>
<evidence type="ECO:0000256" key="2">
    <source>
        <dbReference type="ARBA" id="ARBA00022723"/>
    </source>
</evidence>
<feature type="region of interest" description="Disordered" evidence="8">
    <location>
        <begin position="1"/>
        <end position="42"/>
    </location>
</feature>
<dbReference type="PANTHER" id="PTHR21736:SF38">
    <property type="entry name" value="PROTEIN OBERON 3"/>
    <property type="match status" value="1"/>
</dbReference>
<evidence type="ECO:0008006" key="13">
    <source>
        <dbReference type="Google" id="ProtNLM"/>
    </source>
</evidence>
<keyword evidence="12" id="KW-1185">Reference proteome</keyword>
<dbReference type="GO" id="GO:0010078">
    <property type="term" value="P:maintenance of root meristem identity"/>
    <property type="evidence" value="ECO:0007669"/>
    <property type="project" value="TreeGrafter"/>
</dbReference>
<protein>
    <recommendedName>
        <fullName evidence="13">Protein OBERON 3</fullName>
    </recommendedName>
</protein>
<accession>A0AAD3XS27</accession>
<evidence type="ECO:0000256" key="8">
    <source>
        <dbReference type="SAM" id="MobiDB-lite"/>
    </source>
</evidence>
<evidence type="ECO:0000256" key="1">
    <source>
        <dbReference type="ARBA" id="ARBA00004123"/>
    </source>
</evidence>
<dbReference type="AlphaFoldDB" id="A0AAD3XS27"/>
<gene>
    <name evidence="11" type="ORF">Nepgr_016974</name>
</gene>
<dbReference type="Pfam" id="PF16312">
    <property type="entry name" value="Oberon_cc"/>
    <property type="match status" value="1"/>
</dbReference>
<dbReference type="InterPro" id="IPR047578">
    <property type="entry name" value="OBE1-like_PHD"/>
</dbReference>
<dbReference type="Proteomes" id="UP001279734">
    <property type="component" value="Unassembled WGS sequence"/>
</dbReference>
<evidence type="ECO:0000259" key="10">
    <source>
        <dbReference type="Pfam" id="PF16312"/>
    </source>
</evidence>
<dbReference type="InterPro" id="IPR032881">
    <property type="entry name" value="Oberon-like_PHD"/>
</dbReference>
<reference evidence="11" key="1">
    <citation type="submission" date="2023-05" db="EMBL/GenBank/DDBJ databases">
        <title>Nepenthes gracilis genome sequencing.</title>
        <authorList>
            <person name="Fukushima K."/>
        </authorList>
    </citation>
    <scope>NUCLEOTIDE SEQUENCE</scope>
    <source>
        <strain evidence="11">SING2019-196</strain>
    </source>
</reference>